<evidence type="ECO:0000313" key="3">
    <source>
        <dbReference type="Proteomes" id="UP000060487"/>
    </source>
</evidence>
<gene>
    <name evidence="2" type="ORF">ASN18_2686</name>
</gene>
<dbReference type="PANTHER" id="PTHR43155">
    <property type="entry name" value="CYCLIC DI-GMP PHOSPHODIESTERASE PA4108-RELATED"/>
    <property type="match status" value="1"/>
</dbReference>
<dbReference type="PROSITE" id="PS51832">
    <property type="entry name" value="HD_GYP"/>
    <property type="match status" value="1"/>
</dbReference>
<dbReference type="GO" id="GO:0071111">
    <property type="term" value="F:cyclic-guanylate-specific phosphodiesterase activity"/>
    <property type="evidence" value="ECO:0007669"/>
    <property type="project" value="UniProtKB-EC"/>
</dbReference>
<dbReference type="Gene3D" id="1.10.3210.10">
    <property type="entry name" value="Hypothetical protein af1432"/>
    <property type="match status" value="1"/>
</dbReference>
<proteinExistence type="predicted"/>
<evidence type="ECO:0000259" key="1">
    <source>
        <dbReference type="PROSITE" id="PS51832"/>
    </source>
</evidence>
<evidence type="ECO:0000313" key="2">
    <source>
        <dbReference type="EMBL" id="KWT79589.1"/>
    </source>
</evidence>
<keyword evidence="2" id="KW-0378">Hydrolase</keyword>
<dbReference type="InterPro" id="IPR037522">
    <property type="entry name" value="HD_GYP_dom"/>
</dbReference>
<dbReference type="EMBL" id="LNQR01000103">
    <property type="protein sequence ID" value="KWT79589.1"/>
    <property type="molecule type" value="Genomic_DNA"/>
</dbReference>
<keyword evidence="3" id="KW-1185">Reference proteome</keyword>
<dbReference type="Pfam" id="PF11871">
    <property type="entry name" value="DUF3391"/>
    <property type="match status" value="1"/>
</dbReference>
<protein>
    <submittedName>
        <fullName evidence="2">Metal dependent phosphohydrolase</fullName>
        <ecNumber evidence="2">3.1.4.52</ecNumber>
    </submittedName>
</protein>
<dbReference type="Proteomes" id="UP000060487">
    <property type="component" value="Unassembled WGS sequence"/>
</dbReference>
<dbReference type="CDD" id="cd00077">
    <property type="entry name" value="HDc"/>
    <property type="match status" value="1"/>
</dbReference>
<dbReference type="RefSeq" id="WP_157073003.1">
    <property type="nucleotide sequence ID" value="NZ_LNQR01000103.1"/>
</dbReference>
<organism evidence="2 3">
    <name type="scientific">Candidatus Magnetominusculus xianensis</name>
    <dbReference type="NCBI Taxonomy" id="1748249"/>
    <lineage>
        <taxon>Bacteria</taxon>
        <taxon>Pseudomonadati</taxon>
        <taxon>Nitrospirota</taxon>
        <taxon>Nitrospiria</taxon>
        <taxon>Nitrospirales</taxon>
        <taxon>Nitrospiraceae</taxon>
        <taxon>Candidatus Magnetominusculus</taxon>
    </lineage>
</organism>
<dbReference type="EC" id="3.1.4.52" evidence="2"/>
<comment type="caution">
    <text evidence="2">The sequence shown here is derived from an EMBL/GenBank/DDBJ whole genome shotgun (WGS) entry which is preliminary data.</text>
</comment>
<accession>A0ABR5SC75</accession>
<dbReference type="Pfam" id="PF13487">
    <property type="entry name" value="HD_5"/>
    <property type="match status" value="1"/>
</dbReference>
<dbReference type="InterPro" id="IPR021812">
    <property type="entry name" value="DUF3391"/>
</dbReference>
<dbReference type="PANTHER" id="PTHR43155:SF2">
    <property type="entry name" value="CYCLIC DI-GMP PHOSPHODIESTERASE PA4108"/>
    <property type="match status" value="1"/>
</dbReference>
<dbReference type="SUPFAM" id="SSF109604">
    <property type="entry name" value="HD-domain/PDEase-like"/>
    <property type="match status" value="1"/>
</dbReference>
<feature type="domain" description="HD-GYP" evidence="1">
    <location>
        <begin position="141"/>
        <end position="329"/>
    </location>
</feature>
<dbReference type="SMART" id="SM00471">
    <property type="entry name" value="HDc"/>
    <property type="match status" value="1"/>
</dbReference>
<name>A0ABR5SC75_9BACT</name>
<dbReference type="InterPro" id="IPR003607">
    <property type="entry name" value="HD/PDEase_dom"/>
</dbReference>
<reference evidence="2 3" key="1">
    <citation type="submission" date="2015-11" db="EMBL/GenBank/DDBJ databases">
        <authorList>
            <person name="Lin W."/>
        </authorList>
    </citation>
    <scope>NUCLEOTIDE SEQUENCE [LARGE SCALE GENOMIC DNA]</scope>
    <source>
        <strain evidence="2 3">HCH-1</strain>
    </source>
</reference>
<sequence length="329" mass="38031">MIRTLTAQELKVGMYVRIPESWLRHPFLKNEFILTSSSQIDKIIAHGIDNIIMDTDKSVLSIETVESMSHSDKDINPPASWNPEKYLTDDLKEAIEDTKMSKEERAQQVYKSSLQMMGRLLESPTAENIKVSKEGITRLVDMILREPETSGYLLNLTSHDFYTYTHSVNVGILSIMVSKEIFRNSDAHDMHELGAGFFLHDMGKTKVSTDIINKPGRLNDDEMFKMRTHPYQGYKILDKANQLSEECRIIVMQHHEREDGTGYPRRLKKDEIHPYGKIGCISDIYDALTAERSYKQALTPFEALRLMKEQMLEHFQEDIFKSFVLLFSK</sequence>